<dbReference type="PROSITE" id="PS51387">
    <property type="entry name" value="FAD_PCMH"/>
    <property type="match status" value="1"/>
</dbReference>
<evidence type="ECO:0000256" key="7">
    <source>
        <dbReference type="ARBA" id="ARBA00022827"/>
    </source>
</evidence>
<dbReference type="InterPro" id="IPR006094">
    <property type="entry name" value="Oxid_FAD_bind_N"/>
</dbReference>
<name>A0A6P6X8K0_COFAR</name>
<evidence type="ECO:0000313" key="12">
    <source>
        <dbReference type="RefSeq" id="XP_027124050.2"/>
    </source>
</evidence>
<evidence type="ECO:0000256" key="3">
    <source>
        <dbReference type="ARBA" id="ARBA00005466"/>
    </source>
</evidence>
<evidence type="ECO:0000256" key="6">
    <source>
        <dbReference type="ARBA" id="ARBA00022729"/>
    </source>
</evidence>
<dbReference type="AlphaFoldDB" id="A0A6P6X8K0"/>
<dbReference type="GO" id="GO:0016491">
    <property type="term" value="F:oxidoreductase activity"/>
    <property type="evidence" value="ECO:0007669"/>
    <property type="project" value="InterPro"/>
</dbReference>
<protein>
    <submittedName>
        <fullName evidence="12">Berberine bridge enzyme-like 21</fullName>
    </submittedName>
</protein>
<evidence type="ECO:0000256" key="2">
    <source>
        <dbReference type="ARBA" id="ARBA00004913"/>
    </source>
</evidence>
<feature type="chain" id="PRO_5047159820" evidence="9">
    <location>
        <begin position="23"/>
        <end position="533"/>
    </location>
</feature>
<comment type="cofactor">
    <cofactor evidence="1">
        <name>FAD</name>
        <dbReference type="ChEBI" id="CHEBI:57692"/>
    </cofactor>
</comment>
<dbReference type="InterPro" id="IPR012951">
    <property type="entry name" value="BBE"/>
</dbReference>
<evidence type="ECO:0000256" key="1">
    <source>
        <dbReference type="ARBA" id="ARBA00001974"/>
    </source>
</evidence>
<dbReference type="InterPro" id="IPR016166">
    <property type="entry name" value="FAD-bd_PCMH"/>
</dbReference>
<keyword evidence="6 9" id="KW-0732">Signal</keyword>
<comment type="pathway">
    <text evidence="2">Alkaloid biosynthesis.</text>
</comment>
<dbReference type="Pfam" id="PF08031">
    <property type="entry name" value="BBE"/>
    <property type="match status" value="1"/>
</dbReference>
<feature type="signal peptide" evidence="9">
    <location>
        <begin position="1"/>
        <end position="22"/>
    </location>
</feature>
<dbReference type="InterPro" id="IPR016167">
    <property type="entry name" value="FAD-bd_PCMH_sub1"/>
</dbReference>
<reference evidence="12" key="2">
    <citation type="submission" date="2025-08" db="UniProtKB">
        <authorList>
            <consortium name="RefSeq"/>
        </authorList>
    </citation>
    <scope>IDENTIFICATION</scope>
    <source>
        <tissue evidence="12">Leaves</tissue>
    </source>
</reference>
<sequence>MLPSLLLLLLLFLSAFNSLTSAASDLVFDNFAHCLAGKGIPDDQISSILYSPINASYTSVLQAYIRNRRFNTSTTPKPLLIVTALEEYHVQAAVLCTKRTGLELKIRSGGHDFEGISYVSSVPFVILDMFHLSSIHVDIENEISWVQVGATLGELYYRIWEKSKAHAFPAGVCRSVGVGGHISGGGYGPMLRKYGLTVDNVVDARIVDVKGRILDREAMGEDLFWAIRGGGGASFCVVLAYKIKLVRVPEIVTFFRIVRTMEENVTDLVYSWQQVANTIDNDLFIRVLVQPVTEQINGQSQTTIGATFIALFLGDADGLLSVMNGRFSELGLKKQDCLEMSWGESLLRWEGYASGTPMEAILDKTYANFAKRKSDYVQNPIPRHGLASIFKKVIELNKTVLEFNPYGGRMSEIPESQTPFPHRSEIIFKIEYLVIWQEEGPRFAKKYIEQTRVLYSLMTPFVSKNPRQAFLNYRDLDIGTTDNGKNSYNEGRVYGLKYFKNNFYRLVKVKTMIDPENFFRNEQSIPTRPLRPF</sequence>
<dbReference type="InterPro" id="IPR036318">
    <property type="entry name" value="FAD-bd_PCMH-like_sf"/>
</dbReference>
<evidence type="ECO:0000256" key="8">
    <source>
        <dbReference type="ARBA" id="ARBA00023180"/>
    </source>
</evidence>
<dbReference type="Gene3D" id="3.30.465.10">
    <property type="match status" value="1"/>
</dbReference>
<dbReference type="Proteomes" id="UP001652660">
    <property type="component" value="Chromosome 4e"/>
</dbReference>
<gene>
    <name evidence="12" type="primary">LOC113740718</name>
</gene>
<dbReference type="InterPro" id="IPR016169">
    <property type="entry name" value="FAD-bd_PCMH_sub2"/>
</dbReference>
<dbReference type="Gene3D" id="3.40.462.20">
    <property type="match status" value="1"/>
</dbReference>
<dbReference type="Gene3D" id="3.30.43.10">
    <property type="entry name" value="Uridine Diphospho-n-acetylenolpyruvylglucosamine Reductase, domain 2"/>
    <property type="match status" value="1"/>
</dbReference>
<feature type="domain" description="FAD-binding PCMH-type" evidence="10">
    <location>
        <begin position="74"/>
        <end position="248"/>
    </location>
</feature>
<keyword evidence="8" id="KW-0325">Glycoprotein</keyword>
<evidence type="ECO:0000256" key="4">
    <source>
        <dbReference type="ARBA" id="ARBA00022589"/>
    </source>
</evidence>
<comment type="similarity">
    <text evidence="3">Belongs to the oxygen-dependent FAD-linked oxidoreductase family.</text>
</comment>
<dbReference type="SUPFAM" id="SSF56176">
    <property type="entry name" value="FAD-binding/transporter-associated domain-like"/>
    <property type="match status" value="1"/>
</dbReference>
<dbReference type="GeneID" id="113740718"/>
<keyword evidence="5" id="KW-0285">Flavoprotein</keyword>
<evidence type="ECO:0000259" key="10">
    <source>
        <dbReference type="PROSITE" id="PS51387"/>
    </source>
</evidence>
<evidence type="ECO:0000313" key="11">
    <source>
        <dbReference type="Proteomes" id="UP001652660"/>
    </source>
</evidence>
<organism evidence="11 12">
    <name type="scientific">Coffea arabica</name>
    <name type="common">Arabian coffee</name>
    <dbReference type="NCBI Taxonomy" id="13443"/>
    <lineage>
        <taxon>Eukaryota</taxon>
        <taxon>Viridiplantae</taxon>
        <taxon>Streptophyta</taxon>
        <taxon>Embryophyta</taxon>
        <taxon>Tracheophyta</taxon>
        <taxon>Spermatophyta</taxon>
        <taxon>Magnoliopsida</taxon>
        <taxon>eudicotyledons</taxon>
        <taxon>Gunneridae</taxon>
        <taxon>Pentapetalae</taxon>
        <taxon>asterids</taxon>
        <taxon>lamiids</taxon>
        <taxon>Gentianales</taxon>
        <taxon>Rubiaceae</taxon>
        <taxon>Ixoroideae</taxon>
        <taxon>Gardenieae complex</taxon>
        <taxon>Bertiereae - Coffeeae clade</taxon>
        <taxon>Coffeeae</taxon>
        <taxon>Coffea</taxon>
    </lineage>
</organism>
<keyword evidence="7" id="KW-0274">FAD</keyword>
<keyword evidence="4" id="KW-0017">Alkaloid metabolism</keyword>
<dbReference type="OrthoDB" id="407275at2759"/>
<dbReference type="GO" id="GO:0071949">
    <property type="term" value="F:FAD binding"/>
    <property type="evidence" value="ECO:0007669"/>
    <property type="project" value="InterPro"/>
</dbReference>
<keyword evidence="11" id="KW-1185">Reference proteome</keyword>
<dbReference type="RefSeq" id="XP_027124050.2">
    <property type="nucleotide sequence ID" value="XM_027268249.2"/>
</dbReference>
<evidence type="ECO:0000256" key="5">
    <source>
        <dbReference type="ARBA" id="ARBA00022630"/>
    </source>
</evidence>
<dbReference type="Pfam" id="PF01565">
    <property type="entry name" value="FAD_binding_4"/>
    <property type="match status" value="1"/>
</dbReference>
<reference evidence="11" key="1">
    <citation type="journal article" date="2025" name="Foods">
        <title>Unveiling the Microbial Signatures of Arabica Coffee Cherries: Insights into Ripeness Specific Diversity, Functional Traits, and Implications for Quality and Safety.</title>
        <authorList>
            <consortium name="RefSeq"/>
            <person name="Tenea G.N."/>
            <person name="Cifuentes V."/>
            <person name="Reyes P."/>
            <person name="Cevallos-Vallejos M."/>
        </authorList>
    </citation>
    <scope>NUCLEOTIDE SEQUENCE [LARGE SCALE GENOMIC DNA]</scope>
</reference>
<accession>A0A6P6X8K0</accession>
<evidence type="ECO:0000256" key="9">
    <source>
        <dbReference type="SAM" id="SignalP"/>
    </source>
</evidence>
<dbReference type="PANTHER" id="PTHR32448">
    <property type="entry name" value="OS08G0158400 PROTEIN"/>
    <property type="match status" value="1"/>
</dbReference>
<proteinExistence type="inferred from homology"/>